<dbReference type="EMBL" id="FLRC01000030">
    <property type="protein sequence ID" value="SBT26233.1"/>
    <property type="molecule type" value="Genomic_DNA"/>
</dbReference>
<dbReference type="OrthoDB" id="8667193at2"/>
<dbReference type="InterPro" id="IPR024467">
    <property type="entry name" value="Xre/MbcA/ParS-like_toxin-bd"/>
</dbReference>
<dbReference type="EMBL" id="LT907988">
    <property type="protein sequence ID" value="SOE51070.1"/>
    <property type="molecule type" value="Genomic_DNA"/>
</dbReference>
<feature type="domain" description="Antitoxin Xre/MbcA/ParS-like toxin-binding" evidence="1">
    <location>
        <begin position="56"/>
        <end position="105"/>
    </location>
</feature>
<gene>
    <name evidence="2" type="ORF">ODI_03577</name>
    <name evidence="3" type="ORF">ODI_R3172</name>
</gene>
<evidence type="ECO:0000313" key="3">
    <source>
        <dbReference type="EMBL" id="SOE51070.1"/>
    </source>
</evidence>
<protein>
    <recommendedName>
        <fullName evidence="1">Antitoxin Xre/MbcA/ParS-like toxin-binding domain-containing protein</fullName>
    </recommendedName>
</protein>
<organism evidence="2 4">
    <name type="scientific">Orrella dioscoreae</name>
    <dbReference type="NCBI Taxonomy" id="1851544"/>
    <lineage>
        <taxon>Bacteria</taxon>
        <taxon>Pseudomonadati</taxon>
        <taxon>Pseudomonadota</taxon>
        <taxon>Betaproteobacteria</taxon>
        <taxon>Burkholderiales</taxon>
        <taxon>Alcaligenaceae</taxon>
        <taxon>Orrella</taxon>
    </lineage>
</organism>
<dbReference type="STRING" id="1851544.ODI_03577"/>
<dbReference type="AlphaFoldDB" id="A0A1C3K3Z7"/>
<dbReference type="Pfam" id="PF09722">
    <property type="entry name" value="Xre_MbcA_ParS_C"/>
    <property type="match status" value="1"/>
</dbReference>
<proteinExistence type="predicted"/>
<reference evidence="3 4" key="2">
    <citation type="submission" date="2017-08" db="EMBL/GenBank/DDBJ databases">
        <authorList>
            <person name="de Groot N.N."/>
        </authorList>
    </citation>
    <scope>NUCLEOTIDE SEQUENCE [LARGE SCALE GENOMIC DNA]</scope>
    <source>
        <strain evidence="3">Orrdi1</strain>
    </source>
</reference>
<sequence length="108" mass="12249">MLDAIRQSLPRQSALDMLVPELRLYPPAAVASQGASVYQREHAATLYRLLRMIWLAEMVFGDKMLAMDWLSEPKARLYGHPPALQMRDARDTGAVERWLLDIEEGNGP</sequence>
<evidence type="ECO:0000259" key="1">
    <source>
        <dbReference type="Pfam" id="PF09722"/>
    </source>
</evidence>
<name>A0A1C3K3Z7_9BURK</name>
<keyword evidence="4" id="KW-1185">Reference proteome</keyword>
<dbReference type="KEGG" id="odi:ODI_R3172"/>
<evidence type="ECO:0000313" key="4">
    <source>
        <dbReference type="Proteomes" id="UP000078558"/>
    </source>
</evidence>
<evidence type="ECO:0000313" key="2">
    <source>
        <dbReference type="EMBL" id="SBT26233.1"/>
    </source>
</evidence>
<dbReference type="RefSeq" id="WP_157929779.1">
    <property type="nucleotide sequence ID" value="NZ_LT907988.1"/>
</dbReference>
<dbReference type="Proteomes" id="UP000078558">
    <property type="component" value="Chromosome I"/>
</dbReference>
<reference evidence="2 4" key="1">
    <citation type="submission" date="2016-06" db="EMBL/GenBank/DDBJ databases">
        <authorList>
            <person name="Kjaerup R.B."/>
            <person name="Dalgaard T.S."/>
            <person name="Juul-Madsen H.R."/>
        </authorList>
    </citation>
    <scope>NUCLEOTIDE SEQUENCE [LARGE SCALE GENOMIC DNA]</scope>
    <source>
        <strain evidence="2">Orrdi1</strain>
    </source>
</reference>
<accession>A0A1C3K3Z7</accession>